<dbReference type="AlphaFoldDB" id="A0AAW1IBG5"/>
<dbReference type="Proteomes" id="UP001458880">
    <property type="component" value="Unassembled WGS sequence"/>
</dbReference>
<proteinExistence type="predicted"/>
<keyword evidence="3" id="KW-1185">Reference proteome</keyword>
<evidence type="ECO:0000313" key="3">
    <source>
        <dbReference type="Proteomes" id="UP001458880"/>
    </source>
</evidence>
<feature type="region of interest" description="Disordered" evidence="1">
    <location>
        <begin position="71"/>
        <end position="99"/>
    </location>
</feature>
<sequence length="99" mass="11222">MRGKTANEVKGIPMRGKTANEVKGIFKTIFSTYGVPKVVVSDNMPFNSYTLNEFAKEWGFELRTVSPNYPKAQRNGALNSEPSVPTIPKQMVWQKRQWA</sequence>
<organism evidence="2 3">
    <name type="scientific">Popillia japonica</name>
    <name type="common">Japanese beetle</name>
    <dbReference type="NCBI Taxonomy" id="7064"/>
    <lineage>
        <taxon>Eukaryota</taxon>
        <taxon>Metazoa</taxon>
        <taxon>Ecdysozoa</taxon>
        <taxon>Arthropoda</taxon>
        <taxon>Hexapoda</taxon>
        <taxon>Insecta</taxon>
        <taxon>Pterygota</taxon>
        <taxon>Neoptera</taxon>
        <taxon>Endopterygota</taxon>
        <taxon>Coleoptera</taxon>
        <taxon>Polyphaga</taxon>
        <taxon>Scarabaeiformia</taxon>
        <taxon>Scarabaeidae</taxon>
        <taxon>Rutelinae</taxon>
        <taxon>Popillia</taxon>
    </lineage>
</organism>
<dbReference type="Gene3D" id="3.30.420.10">
    <property type="entry name" value="Ribonuclease H-like superfamily/Ribonuclease H"/>
    <property type="match status" value="1"/>
</dbReference>
<dbReference type="InterPro" id="IPR012337">
    <property type="entry name" value="RNaseH-like_sf"/>
</dbReference>
<gene>
    <name evidence="2" type="ORF">QE152_g37161</name>
</gene>
<evidence type="ECO:0008006" key="4">
    <source>
        <dbReference type="Google" id="ProtNLM"/>
    </source>
</evidence>
<dbReference type="SUPFAM" id="SSF53098">
    <property type="entry name" value="Ribonuclease H-like"/>
    <property type="match status" value="1"/>
</dbReference>
<reference evidence="2 3" key="1">
    <citation type="journal article" date="2024" name="BMC Genomics">
        <title>De novo assembly and annotation of Popillia japonica's genome with initial clues to its potential as an invasive pest.</title>
        <authorList>
            <person name="Cucini C."/>
            <person name="Boschi S."/>
            <person name="Funari R."/>
            <person name="Cardaioli E."/>
            <person name="Iannotti N."/>
            <person name="Marturano G."/>
            <person name="Paoli F."/>
            <person name="Bruttini M."/>
            <person name="Carapelli A."/>
            <person name="Frati F."/>
            <person name="Nardi F."/>
        </authorList>
    </citation>
    <scope>NUCLEOTIDE SEQUENCE [LARGE SCALE GENOMIC DNA]</scope>
    <source>
        <strain evidence="2">DMR45628</strain>
    </source>
</reference>
<accession>A0AAW1IBG5</accession>
<protein>
    <recommendedName>
        <fullName evidence="4">Integrase catalytic domain-containing protein</fullName>
    </recommendedName>
</protein>
<evidence type="ECO:0000256" key="1">
    <source>
        <dbReference type="SAM" id="MobiDB-lite"/>
    </source>
</evidence>
<evidence type="ECO:0000313" key="2">
    <source>
        <dbReference type="EMBL" id="KAK9686476.1"/>
    </source>
</evidence>
<dbReference type="EMBL" id="JASPKY010000702">
    <property type="protein sequence ID" value="KAK9686476.1"/>
    <property type="molecule type" value="Genomic_DNA"/>
</dbReference>
<comment type="caution">
    <text evidence="2">The sequence shown here is derived from an EMBL/GenBank/DDBJ whole genome shotgun (WGS) entry which is preliminary data.</text>
</comment>
<dbReference type="GO" id="GO:0003676">
    <property type="term" value="F:nucleic acid binding"/>
    <property type="evidence" value="ECO:0007669"/>
    <property type="project" value="InterPro"/>
</dbReference>
<name>A0AAW1IBG5_POPJA</name>
<dbReference type="InterPro" id="IPR036397">
    <property type="entry name" value="RNaseH_sf"/>
</dbReference>